<proteinExistence type="predicted"/>
<evidence type="ECO:0000256" key="5">
    <source>
        <dbReference type="ARBA" id="ARBA00023242"/>
    </source>
</evidence>
<evidence type="ECO:0000313" key="8">
    <source>
        <dbReference type="Proteomes" id="UP000801492"/>
    </source>
</evidence>
<dbReference type="OrthoDB" id="547311at2759"/>
<reference evidence="7" key="1">
    <citation type="submission" date="2019-08" db="EMBL/GenBank/DDBJ databases">
        <title>The genome of the North American firefly Photinus pyralis.</title>
        <authorList>
            <consortium name="Photinus pyralis genome working group"/>
            <person name="Fallon T.R."/>
            <person name="Sander Lower S.E."/>
            <person name="Weng J.-K."/>
        </authorList>
    </citation>
    <scope>NUCLEOTIDE SEQUENCE</scope>
    <source>
        <strain evidence="7">TRF0915ILg1</strain>
        <tissue evidence="7">Whole body</tissue>
    </source>
</reference>
<dbReference type="CDD" id="cd21502">
    <property type="entry name" value="vWA_BABAM1"/>
    <property type="match status" value="1"/>
</dbReference>
<comment type="subcellular location">
    <subcellularLocation>
        <location evidence="1">Nucleus</location>
    </subcellularLocation>
</comment>
<feature type="compositionally biased region" description="Polar residues" evidence="6">
    <location>
        <begin position="40"/>
        <end position="49"/>
    </location>
</feature>
<dbReference type="EMBL" id="VTPC01002468">
    <property type="protein sequence ID" value="KAF2900000.1"/>
    <property type="molecule type" value="Genomic_DNA"/>
</dbReference>
<name>A0A8K0GCU2_IGNLU</name>
<dbReference type="InterPro" id="IPR026126">
    <property type="entry name" value="BABAM1"/>
</dbReference>
<evidence type="ECO:0000256" key="6">
    <source>
        <dbReference type="SAM" id="MobiDB-lite"/>
    </source>
</evidence>
<feature type="compositionally biased region" description="Polar residues" evidence="6">
    <location>
        <begin position="1"/>
        <end position="13"/>
    </location>
</feature>
<feature type="compositionally biased region" description="Basic and acidic residues" evidence="6">
    <location>
        <begin position="14"/>
        <end position="28"/>
    </location>
</feature>
<dbReference type="GO" id="GO:0006302">
    <property type="term" value="P:double-strand break repair"/>
    <property type="evidence" value="ECO:0007669"/>
    <property type="project" value="TreeGrafter"/>
</dbReference>
<dbReference type="GO" id="GO:0070552">
    <property type="term" value="C:BRISC complex"/>
    <property type="evidence" value="ECO:0007669"/>
    <property type="project" value="InterPro"/>
</dbReference>
<evidence type="ECO:0008006" key="9">
    <source>
        <dbReference type="Google" id="ProtNLM"/>
    </source>
</evidence>
<gene>
    <name evidence="7" type="ORF">ILUMI_06193</name>
</gene>
<accession>A0A8K0GCU2</accession>
<dbReference type="Proteomes" id="UP000801492">
    <property type="component" value="Unassembled WGS sequence"/>
</dbReference>
<keyword evidence="5" id="KW-0539">Nucleus</keyword>
<comment type="caution">
    <text evidence="7">The sequence shown here is derived from an EMBL/GenBank/DDBJ whole genome shotgun (WGS) entry which is preliminary data.</text>
</comment>
<dbReference type="GO" id="GO:0045739">
    <property type="term" value="P:positive regulation of DNA repair"/>
    <property type="evidence" value="ECO:0007669"/>
    <property type="project" value="InterPro"/>
</dbReference>
<dbReference type="GO" id="GO:0007095">
    <property type="term" value="P:mitotic G2 DNA damage checkpoint signaling"/>
    <property type="evidence" value="ECO:0007669"/>
    <property type="project" value="TreeGrafter"/>
</dbReference>
<sequence length="334" mass="37546">MSQNSDSSSGTNASKEHIIPIQLEKDKSVSNISSKLSLSARQSQTPATKNNVDSESDNDDSTSVDENNVICSSVKSLTLSSEQPQDVAMPHSPLTETEIIIPQRTLPSSNVPEKIIIVLDRALDENCFEIMSGKKYLPLFMLQHAIKLFLHNKTAIDNQHEFALVFLNENSATWIHDFTSSPQDIIRTIQSATVCEPEDIFDLNSVFDLIAKRVELDIPKNNLLIPPTFVVRTILLYGRSYSIPQLNKTNEIEELLDSPYFTLDVIMTHEPPSSANHCNRIFKVLQQIDTKGFGYSFSVSRNASDLHLAMAKIVSHPLQRMHQLNAKYDINFFN</sequence>
<evidence type="ECO:0000256" key="1">
    <source>
        <dbReference type="ARBA" id="ARBA00004123"/>
    </source>
</evidence>
<keyword evidence="4" id="KW-0234">DNA repair</keyword>
<evidence type="ECO:0000256" key="2">
    <source>
        <dbReference type="ARBA" id="ARBA00022490"/>
    </source>
</evidence>
<dbReference type="AlphaFoldDB" id="A0A8K0GCU2"/>
<organism evidence="7 8">
    <name type="scientific">Ignelater luminosus</name>
    <name type="common">Cucubano</name>
    <name type="synonym">Pyrophorus luminosus</name>
    <dbReference type="NCBI Taxonomy" id="2038154"/>
    <lineage>
        <taxon>Eukaryota</taxon>
        <taxon>Metazoa</taxon>
        <taxon>Ecdysozoa</taxon>
        <taxon>Arthropoda</taxon>
        <taxon>Hexapoda</taxon>
        <taxon>Insecta</taxon>
        <taxon>Pterygota</taxon>
        <taxon>Neoptera</taxon>
        <taxon>Endopterygota</taxon>
        <taxon>Coleoptera</taxon>
        <taxon>Polyphaga</taxon>
        <taxon>Elateriformia</taxon>
        <taxon>Elateroidea</taxon>
        <taxon>Elateridae</taxon>
        <taxon>Agrypninae</taxon>
        <taxon>Pyrophorini</taxon>
        <taxon>Ignelater</taxon>
    </lineage>
</organism>
<dbReference type="PANTHER" id="PTHR15660">
    <property type="entry name" value="BRISC AND BRCA1-A COMPLEX MEMBER 1"/>
    <property type="match status" value="1"/>
</dbReference>
<protein>
    <recommendedName>
        <fullName evidence="9">BRISC and BRCA1-A complex member 1</fullName>
    </recommendedName>
</protein>
<keyword evidence="2" id="KW-0963">Cytoplasm</keyword>
<keyword evidence="3" id="KW-0227">DNA damage</keyword>
<dbReference type="GO" id="GO:0070531">
    <property type="term" value="C:BRCA1-A complex"/>
    <property type="evidence" value="ECO:0007669"/>
    <property type="project" value="InterPro"/>
</dbReference>
<evidence type="ECO:0000256" key="3">
    <source>
        <dbReference type="ARBA" id="ARBA00022763"/>
    </source>
</evidence>
<feature type="compositionally biased region" description="Low complexity" evidence="6">
    <location>
        <begin position="29"/>
        <end position="39"/>
    </location>
</feature>
<feature type="compositionally biased region" description="Acidic residues" evidence="6">
    <location>
        <begin position="54"/>
        <end position="63"/>
    </location>
</feature>
<evidence type="ECO:0000256" key="4">
    <source>
        <dbReference type="ARBA" id="ARBA00023204"/>
    </source>
</evidence>
<feature type="region of interest" description="Disordered" evidence="6">
    <location>
        <begin position="1"/>
        <end position="65"/>
    </location>
</feature>
<dbReference type="PANTHER" id="PTHR15660:SF1">
    <property type="entry name" value="BRISC AND BRCA1-A COMPLEX MEMBER 1"/>
    <property type="match status" value="1"/>
</dbReference>
<dbReference type="GO" id="GO:0016604">
    <property type="term" value="C:nuclear body"/>
    <property type="evidence" value="ECO:0007669"/>
    <property type="project" value="TreeGrafter"/>
</dbReference>
<evidence type="ECO:0000313" key="7">
    <source>
        <dbReference type="EMBL" id="KAF2900000.1"/>
    </source>
</evidence>
<keyword evidence="8" id="KW-1185">Reference proteome</keyword>